<evidence type="ECO:0000313" key="1">
    <source>
        <dbReference type="EMBL" id="ARN78490.1"/>
    </source>
</evidence>
<dbReference type="EMBL" id="CP019344">
    <property type="protein sequence ID" value="ARN78490.1"/>
    <property type="molecule type" value="Genomic_DNA"/>
</dbReference>
<protein>
    <submittedName>
        <fullName evidence="1">Uncharacterized protein</fullName>
    </submittedName>
</protein>
<dbReference type="AlphaFoldDB" id="A0A1W6MLL8"/>
<reference evidence="1 2" key="1">
    <citation type="submission" date="2016-11" db="EMBL/GenBank/DDBJ databases">
        <title>Trade-off between light-utilization and light-protection in marine flavobacteria.</title>
        <authorList>
            <person name="Kumagai Y."/>
        </authorList>
    </citation>
    <scope>NUCLEOTIDE SEQUENCE [LARGE SCALE GENOMIC DNA]</scope>
    <source>
        <strain evidence="1 2">JCM 13191</strain>
    </source>
</reference>
<proteinExistence type="predicted"/>
<dbReference type="Proteomes" id="UP000193431">
    <property type="component" value="Chromosome"/>
</dbReference>
<organism evidence="1 2">
    <name type="scientific">Nonlabens spongiae</name>
    <dbReference type="NCBI Taxonomy" id="331648"/>
    <lineage>
        <taxon>Bacteria</taxon>
        <taxon>Pseudomonadati</taxon>
        <taxon>Bacteroidota</taxon>
        <taxon>Flavobacteriia</taxon>
        <taxon>Flavobacteriales</taxon>
        <taxon>Flavobacteriaceae</taxon>
        <taxon>Nonlabens</taxon>
    </lineage>
</organism>
<keyword evidence="2" id="KW-1185">Reference proteome</keyword>
<gene>
    <name evidence="1" type="ORF">BST97_11105</name>
</gene>
<sequence length="135" mass="15441">MHLKIGMVLKLFLVDTNPPKLKYLIIVGVDRSSISCVSVLINSKPNRKIHWHVDLMALQVPISASDHDFLNYDSFVDCSNLRQEQIYDLELELNSNLDAYVGDVTQTFLETLRNAIKHSNTIKGKLKKKFGFYDS</sequence>
<evidence type="ECO:0000313" key="2">
    <source>
        <dbReference type="Proteomes" id="UP000193431"/>
    </source>
</evidence>
<accession>A0A1W6MLL8</accession>
<name>A0A1W6MLL8_9FLAO</name>
<dbReference type="STRING" id="331648.BST97_11105"/>